<keyword evidence="1" id="KW-0812">Transmembrane</keyword>
<evidence type="ECO:0000313" key="2">
    <source>
        <dbReference type="EMBL" id="ETO17301.1"/>
    </source>
</evidence>
<dbReference type="AlphaFoldDB" id="X6MUF6"/>
<name>X6MUF6_RETFI</name>
<gene>
    <name evidence="2" type="ORF">RFI_20026</name>
</gene>
<keyword evidence="1" id="KW-0472">Membrane</keyword>
<reference evidence="2 3" key="1">
    <citation type="journal article" date="2013" name="Curr. Biol.">
        <title>The Genome of the Foraminiferan Reticulomyxa filosa.</title>
        <authorList>
            <person name="Glockner G."/>
            <person name="Hulsmann N."/>
            <person name="Schleicher M."/>
            <person name="Noegel A.A."/>
            <person name="Eichinger L."/>
            <person name="Gallinger C."/>
            <person name="Pawlowski J."/>
            <person name="Sierra R."/>
            <person name="Euteneuer U."/>
            <person name="Pillet L."/>
            <person name="Moustafa A."/>
            <person name="Platzer M."/>
            <person name="Groth M."/>
            <person name="Szafranski K."/>
            <person name="Schliwa M."/>
        </authorList>
    </citation>
    <scope>NUCLEOTIDE SEQUENCE [LARGE SCALE GENOMIC DNA]</scope>
</reference>
<feature type="transmembrane region" description="Helical" evidence="1">
    <location>
        <begin position="372"/>
        <end position="390"/>
    </location>
</feature>
<dbReference type="SUPFAM" id="SSF48097">
    <property type="entry name" value="Regulator of G-protein signaling, RGS"/>
    <property type="match status" value="1"/>
</dbReference>
<dbReference type="InterPro" id="IPR036305">
    <property type="entry name" value="RGS_sf"/>
</dbReference>
<dbReference type="EMBL" id="ASPP01016914">
    <property type="protein sequence ID" value="ETO17301.1"/>
    <property type="molecule type" value="Genomic_DNA"/>
</dbReference>
<dbReference type="InterPro" id="IPR044926">
    <property type="entry name" value="RGS_subdomain_2"/>
</dbReference>
<dbReference type="Gene3D" id="1.10.167.10">
    <property type="entry name" value="Regulator of G-protein Signalling 4, domain 2"/>
    <property type="match status" value="1"/>
</dbReference>
<organism evidence="2 3">
    <name type="scientific">Reticulomyxa filosa</name>
    <dbReference type="NCBI Taxonomy" id="46433"/>
    <lineage>
        <taxon>Eukaryota</taxon>
        <taxon>Sar</taxon>
        <taxon>Rhizaria</taxon>
        <taxon>Retaria</taxon>
        <taxon>Foraminifera</taxon>
        <taxon>Monothalamids</taxon>
        <taxon>Reticulomyxidae</taxon>
        <taxon>Reticulomyxa</taxon>
    </lineage>
</organism>
<protein>
    <recommendedName>
        <fullName evidence="4">RGS domain-containing protein</fullName>
    </recommendedName>
</protein>
<keyword evidence="3" id="KW-1185">Reference proteome</keyword>
<accession>X6MUF6</accession>
<evidence type="ECO:0000256" key="1">
    <source>
        <dbReference type="SAM" id="Phobius"/>
    </source>
</evidence>
<feature type="transmembrane region" description="Helical" evidence="1">
    <location>
        <begin position="327"/>
        <end position="352"/>
    </location>
</feature>
<proteinExistence type="predicted"/>
<keyword evidence="1" id="KW-1133">Transmembrane helix</keyword>
<sequence length="406" mass="46571">MCVKGELKMTVANIMVWETLMAIGLSAFYSTKFEKQLCVLLCESCLLCINTCIMLRPKDLYYRVKRHNLDCSLRELRGVAATAALVSMWKMCRIRNRYEVEYQIMKKHPSLSVRSVSQLSSLGSTEHEKEQENQLAIERSKQLTLEQVLTNENGFELFASHLVKELALENILYLVEYMQLKHFIFIRQSQLLTTSAGNKNRATGGASQPIGNHDALGLRIDICPTIVVHSLHPHLLRIDIPLTTSWQICLDMFHYLYSHYIMDGSVARLNLSFDSCTCIQQAMARLHFHSSVDVLPPLLEAFDTAAFSVLRLFWRIKKKGNIGLKKVRITLFALILGVVVFVNFSFLIFLFFMYCYRSSMPPFALSLGNEKIVLVKLFLTTSLFLFCQKLKGGKYHHNRSTEKDNM</sequence>
<dbReference type="Proteomes" id="UP000023152">
    <property type="component" value="Unassembled WGS sequence"/>
</dbReference>
<evidence type="ECO:0000313" key="3">
    <source>
        <dbReference type="Proteomes" id="UP000023152"/>
    </source>
</evidence>
<evidence type="ECO:0008006" key="4">
    <source>
        <dbReference type="Google" id="ProtNLM"/>
    </source>
</evidence>
<comment type="caution">
    <text evidence="2">The sequence shown here is derived from an EMBL/GenBank/DDBJ whole genome shotgun (WGS) entry which is preliminary data.</text>
</comment>